<keyword evidence="3" id="KW-1185">Reference proteome</keyword>
<sequence>MAGYSELVRDHFEHPRNAGVLEGADGEGERSNPVCGDRMRVMIRVADGRIAAVRWQTRGCPAAIATSSFASELVTGWTLEAVRGLTREAIAEAMGGLPRDKVHCSVLAADALKAAIADYEAKLAKR</sequence>
<feature type="domain" description="NIF system FeS cluster assembly NifU N-terminal" evidence="1">
    <location>
        <begin position="4"/>
        <end position="124"/>
    </location>
</feature>
<evidence type="ECO:0000313" key="3">
    <source>
        <dbReference type="Proteomes" id="UP001212803"/>
    </source>
</evidence>
<dbReference type="Proteomes" id="UP001212803">
    <property type="component" value="Chromosome"/>
</dbReference>
<dbReference type="PANTHER" id="PTHR10093">
    <property type="entry name" value="IRON-SULFUR CLUSTER ASSEMBLY ENZYME NIFU HOMOLOG"/>
    <property type="match status" value="1"/>
</dbReference>
<dbReference type="CDD" id="cd06664">
    <property type="entry name" value="IscU_like"/>
    <property type="match status" value="1"/>
</dbReference>
<reference evidence="2 3" key="1">
    <citation type="journal article" date="2023" name="ISME J.">
        <title>Thermophilic Dehalococcoidia with unusual traits shed light on an unexpected past.</title>
        <authorList>
            <person name="Palmer M."/>
            <person name="Covington J.K."/>
            <person name="Zhou E.M."/>
            <person name="Thomas S.C."/>
            <person name="Habib N."/>
            <person name="Seymour C.O."/>
            <person name="Lai D."/>
            <person name="Johnston J."/>
            <person name="Hashimi A."/>
            <person name="Jiao J.Y."/>
            <person name="Muok A.R."/>
            <person name="Liu L."/>
            <person name="Xian W.D."/>
            <person name="Zhi X.Y."/>
            <person name="Li M.M."/>
            <person name="Silva L.P."/>
            <person name="Bowen B.P."/>
            <person name="Louie K."/>
            <person name="Briegel A."/>
            <person name="Pett-Ridge J."/>
            <person name="Weber P.K."/>
            <person name="Tocheva E.I."/>
            <person name="Woyke T."/>
            <person name="Northen T.R."/>
            <person name="Mayali X."/>
            <person name="Li W.J."/>
            <person name="Hedlund B.P."/>
        </authorList>
    </citation>
    <scope>NUCLEOTIDE SEQUENCE [LARGE SCALE GENOMIC DNA]</scope>
    <source>
        <strain evidence="2 3">YIM 72310</strain>
    </source>
</reference>
<evidence type="ECO:0000259" key="1">
    <source>
        <dbReference type="Pfam" id="PF01592"/>
    </source>
</evidence>
<name>A0ABY7M851_9CHLR</name>
<dbReference type="Pfam" id="PF01592">
    <property type="entry name" value="NifU_N"/>
    <property type="match status" value="1"/>
</dbReference>
<dbReference type="Gene3D" id="3.90.1010.10">
    <property type="match status" value="1"/>
</dbReference>
<evidence type="ECO:0000313" key="2">
    <source>
        <dbReference type="EMBL" id="WBL36467.1"/>
    </source>
</evidence>
<proteinExistence type="predicted"/>
<accession>A0ABY7M851</accession>
<dbReference type="SUPFAM" id="SSF82649">
    <property type="entry name" value="SufE/NifU"/>
    <property type="match status" value="1"/>
</dbReference>
<dbReference type="InterPro" id="IPR002871">
    <property type="entry name" value="NIF_FeS_clus_asmbl_NifU_N"/>
</dbReference>
<gene>
    <name evidence="2" type="ORF">O0235_02550</name>
</gene>
<protein>
    <submittedName>
        <fullName evidence="2">Iron-sulfur cluster assembly scaffold protein</fullName>
    </submittedName>
</protein>
<organism evidence="2 3">
    <name type="scientific">Tepidiforma flava</name>
    <dbReference type="NCBI Taxonomy" id="3004094"/>
    <lineage>
        <taxon>Bacteria</taxon>
        <taxon>Bacillati</taxon>
        <taxon>Chloroflexota</taxon>
        <taxon>Tepidiformia</taxon>
        <taxon>Tepidiformales</taxon>
        <taxon>Tepidiformaceae</taxon>
        <taxon>Tepidiforma</taxon>
    </lineage>
</organism>
<dbReference type="RefSeq" id="WP_270056991.1">
    <property type="nucleotide sequence ID" value="NZ_CP115149.1"/>
</dbReference>
<dbReference type="EMBL" id="CP115149">
    <property type="protein sequence ID" value="WBL36467.1"/>
    <property type="molecule type" value="Genomic_DNA"/>
</dbReference>